<dbReference type="InterPro" id="IPR005196">
    <property type="entry name" value="Glyco_hydro_65_N"/>
</dbReference>
<keyword evidence="2" id="KW-0328">Glycosyltransferase</keyword>
<dbReference type="SUPFAM" id="SSF48208">
    <property type="entry name" value="Six-hairpin glycosidases"/>
    <property type="match status" value="1"/>
</dbReference>
<keyword evidence="7" id="KW-0378">Hydrolase</keyword>
<dbReference type="InterPro" id="IPR037018">
    <property type="entry name" value="GH65_N"/>
</dbReference>
<dbReference type="Gene3D" id="1.50.10.10">
    <property type="match status" value="1"/>
</dbReference>
<dbReference type="Gene3D" id="2.60.420.10">
    <property type="entry name" value="Maltose phosphorylase, domain 3"/>
    <property type="match status" value="1"/>
</dbReference>
<dbReference type="InterPro" id="IPR012341">
    <property type="entry name" value="6hp_glycosidase-like_sf"/>
</dbReference>
<feature type="domain" description="Glycoside hydrolase family 65 C-terminal" evidence="5">
    <location>
        <begin position="705"/>
        <end position="755"/>
    </location>
</feature>
<comment type="similarity">
    <text evidence="1">Belongs to the glycosyl hydrolase 65 family.</text>
</comment>
<dbReference type="InterPro" id="IPR008928">
    <property type="entry name" value="6-hairpin_glycosidase_sf"/>
</dbReference>
<dbReference type="Pfam" id="PF03633">
    <property type="entry name" value="Glyco_hydro_65C"/>
    <property type="match status" value="1"/>
</dbReference>
<dbReference type="PIRSF" id="PIRSF036289">
    <property type="entry name" value="Glycosyl_hydrolase_malt_phosph"/>
    <property type="match status" value="1"/>
</dbReference>
<dbReference type="GO" id="GO:0016787">
    <property type="term" value="F:hydrolase activity"/>
    <property type="evidence" value="ECO:0007669"/>
    <property type="project" value="UniProtKB-KW"/>
</dbReference>
<evidence type="ECO:0000256" key="3">
    <source>
        <dbReference type="ARBA" id="ARBA00022679"/>
    </source>
</evidence>
<gene>
    <name evidence="7" type="ORF">ACFQ4R_01400</name>
</gene>
<dbReference type="SUPFAM" id="SSF74650">
    <property type="entry name" value="Galactose mutarotase-like"/>
    <property type="match status" value="1"/>
</dbReference>
<evidence type="ECO:0000259" key="4">
    <source>
        <dbReference type="Pfam" id="PF03632"/>
    </source>
</evidence>
<protein>
    <submittedName>
        <fullName evidence="7">Glycosyl hydrolase family 65 protein</fullName>
    </submittedName>
</protein>
<evidence type="ECO:0000313" key="8">
    <source>
        <dbReference type="Proteomes" id="UP001597191"/>
    </source>
</evidence>
<dbReference type="InterPro" id="IPR005194">
    <property type="entry name" value="Glyco_hydro_65_C"/>
</dbReference>
<feature type="domain" description="Glycoside hydrolase family 65 central catalytic" evidence="4">
    <location>
        <begin position="318"/>
        <end position="694"/>
    </location>
</feature>
<evidence type="ECO:0000256" key="1">
    <source>
        <dbReference type="ARBA" id="ARBA00006768"/>
    </source>
</evidence>
<keyword evidence="3" id="KW-0808">Transferase</keyword>
<evidence type="ECO:0000259" key="6">
    <source>
        <dbReference type="Pfam" id="PF03636"/>
    </source>
</evidence>
<sequence length="775" mass="89138">MMKNINRLLAYSSGSENKVYERFFDVDHQQKFESIFCMGNGYLGLRATHEETYPDQVRGLFVNGTFQSASGSTVPELPNFPDIVGNEINLDGHLFDLTRGKLSHYKRYLNLSNGECVRKVDWELAGQKYHLEFRRFVSFAEKHLIAAQIKITPAQATTLTYTTSINGQVGNHGTQYFADGQQRHEKDDGLSYRFSGLDKNLDAVIYQLNTMSQDPEKVTASVDRRRIDKIYEFALAKDQTFSFETYSAITTSRDRDAIYHDPESLSHRARHVARAGKDNGYQKNRLLNSRAWKKEVWQVVPIEITSTNSLDQLLLNFGRYHLHVMTASNDDLTSIAAKGLSGEGYKGHAFWDTDMFIFPYFQYEFPKIARHLINYRYQQLPASRRNAVTNGYRGAQYPWESADVNHGETTPKWASFNIDTGKPSRIWTGEIEVHITADVAYTLMQYCAGLPEDDDYFMTHGLEILFDTAHFWTSRVRYDQQRRRYEILDVIGPDEYKEHVDNNAYTNYMAFYNMDSALQWIFNLKNNPVAYARFDQDFNLTQLQADLERITANFYLPKVNEDNILPENDTFLRLPDFNTSQFQNPAGDHLLRDMSIDTVNQYQICKQADVVLLLQAFRKYFTQKSVTTNIDYYEARTQHDSSLSYGSYAIVRARNNQAAQAYDLFHQAGLVDLNDNPKASDVGIHAAAMAQIWNSVVQGFAGVQIEDGLLKLAPHLPKEWTKLTFPIFWRGEKIYFEITDQEIVINNSGKAAISIIQDKGNIVEIPGYKTITCRY</sequence>
<dbReference type="EMBL" id="JBHTOH010000014">
    <property type="protein sequence ID" value="MFD1410279.1"/>
    <property type="molecule type" value="Genomic_DNA"/>
</dbReference>
<comment type="caution">
    <text evidence="7">The sequence shown here is derived from an EMBL/GenBank/DDBJ whole genome shotgun (WGS) entry which is preliminary data.</text>
</comment>
<dbReference type="InterPro" id="IPR011013">
    <property type="entry name" value="Gal_mutarotase_sf_dom"/>
</dbReference>
<dbReference type="Gene3D" id="2.70.98.40">
    <property type="entry name" value="Glycoside hydrolase, family 65, N-terminal domain"/>
    <property type="match status" value="1"/>
</dbReference>
<evidence type="ECO:0000256" key="2">
    <source>
        <dbReference type="ARBA" id="ARBA00022676"/>
    </source>
</evidence>
<dbReference type="Proteomes" id="UP001597191">
    <property type="component" value="Unassembled WGS sequence"/>
</dbReference>
<dbReference type="PANTHER" id="PTHR11051:SF8">
    <property type="entry name" value="PROTEIN-GLUCOSYLGALACTOSYLHYDROXYLYSINE GLUCOSIDASE"/>
    <property type="match status" value="1"/>
</dbReference>
<name>A0ABW4BJC0_9LACO</name>
<dbReference type="InterPro" id="IPR005195">
    <property type="entry name" value="Glyco_hydro_65_M"/>
</dbReference>
<dbReference type="RefSeq" id="WP_125646833.1">
    <property type="nucleotide sequence ID" value="NZ_JBHTOH010000014.1"/>
</dbReference>
<feature type="domain" description="Glycoside hydrolase family 65 N-terminal" evidence="6">
    <location>
        <begin position="23"/>
        <end position="253"/>
    </location>
</feature>
<evidence type="ECO:0000313" key="7">
    <source>
        <dbReference type="EMBL" id="MFD1410279.1"/>
    </source>
</evidence>
<proteinExistence type="inferred from homology"/>
<keyword evidence="8" id="KW-1185">Reference proteome</keyword>
<organism evidence="7 8">
    <name type="scientific">Lapidilactobacillus gannanensis</name>
    <dbReference type="NCBI Taxonomy" id="2486002"/>
    <lineage>
        <taxon>Bacteria</taxon>
        <taxon>Bacillati</taxon>
        <taxon>Bacillota</taxon>
        <taxon>Bacilli</taxon>
        <taxon>Lactobacillales</taxon>
        <taxon>Lactobacillaceae</taxon>
        <taxon>Lapidilactobacillus</taxon>
    </lineage>
</organism>
<evidence type="ECO:0000259" key="5">
    <source>
        <dbReference type="Pfam" id="PF03633"/>
    </source>
</evidence>
<dbReference type="PANTHER" id="PTHR11051">
    <property type="entry name" value="GLYCOSYL HYDROLASE-RELATED"/>
    <property type="match status" value="1"/>
</dbReference>
<dbReference type="InterPro" id="IPR017045">
    <property type="entry name" value="Malt_Pase/Glycosyl_Hdrlase"/>
</dbReference>
<dbReference type="Pfam" id="PF03632">
    <property type="entry name" value="Glyco_hydro_65m"/>
    <property type="match status" value="1"/>
</dbReference>
<accession>A0ABW4BJC0</accession>
<dbReference type="Pfam" id="PF03636">
    <property type="entry name" value="Glyco_hydro_65N"/>
    <property type="match status" value="1"/>
</dbReference>
<reference evidence="8" key="1">
    <citation type="journal article" date="2019" name="Int. J. Syst. Evol. Microbiol.">
        <title>The Global Catalogue of Microorganisms (GCM) 10K type strain sequencing project: providing services to taxonomists for standard genome sequencing and annotation.</title>
        <authorList>
            <consortium name="The Broad Institute Genomics Platform"/>
            <consortium name="The Broad Institute Genome Sequencing Center for Infectious Disease"/>
            <person name="Wu L."/>
            <person name="Ma J."/>
        </authorList>
    </citation>
    <scope>NUCLEOTIDE SEQUENCE [LARGE SCALE GENOMIC DNA]</scope>
    <source>
        <strain evidence="8">CCM 8937</strain>
    </source>
</reference>